<feature type="active site" description="Nucleophile" evidence="1">
    <location>
        <position position="44"/>
    </location>
</feature>
<dbReference type="InterPro" id="IPR037460">
    <property type="entry name" value="SEST-like"/>
</dbReference>
<dbReference type="GO" id="GO:0004806">
    <property type="term" value="F:triacylglycerol lipase activity"/>
    <property type="evidence" value="ECO:0007669"/>
    <property type="project" value="TreeGrafter"/>
</dbReference>
<proteinExistence type="predicted"/>
<accession>A0A4R5Y928</accession>
<dbReference type="STRING" id="683150.G205_01808"/>
<dbReference type="SUPFAM" id="SSF52266">
    <property type="entry name" value="SGNH hydrolase"/>
    <property type="match status" value="1"/>
</dbReference>
<dbReference type="EMBL" id="SMZQ01000001">
    <property type="protein sequence ID" value="TDL41143.1"/>
    <property type="molecule type" value="Genomic_DNA"/>
</dbReference>
<feature type="disulfide bond" evidence="2">
    <location>
        <begin position="70"/>
        <end position="95"/>
    </location>
</feature>
<keyword evidence="5" id="KW-0378">Hydrolase</keyword>
<gene>
    <name evidence="5" type="ORF">E2R57_00190</name>
</gene>
<dbReference type="Pfam" id="PF13472">
    <property type="entry name" value="Lipase_GDSL_2"/>
    <property type="match status" value="1"/>
</dbReference>
<dbReference type="InterPro" id="IPR036514">
    <property type="entry name" value="SGNH_hydro_sf"/>
</dbReference>
<dbReference type="AlphaFoldDB" id="A0A4R5Y928"/>
<evidence type="ECO:0000256" key="2">
    <source>
        <dbReference type="PIRSR" id="PIRSR637460-2"/>
    </source>
</evidence>
<evidence type="ECO:0000259" key="4">
    <source>
        <dbReference type="Pfam" id="PF13472"/>
    </source>
</evidence>
<dbReference type="GO" id="GO:0019433">
    <property type="term" value="P:triglyceride catabolic process"/>
    <property type="evidence" value="ECO:0007669"/>
    <property type="project" value="TreeGrafter"/>
</dbReference>
<feature type="active site" evidence="1">
    <location>
        <position position="264"/>
    </location>
</feature>
<comment type="caution">
    <text evidence="5">The sequence shown here is derived from an EMBL/GenBank/DDBJ whole genome shotgun (WGS) entry which is preliminary data.</text>
</comment>
<evidence type="ECO:0000313" key="6">
    <source>
        <dbReference type="Proteomes" id="UP000294621"/>
    </source>
</evidence>
<name>A0A4R5Y928_9MICC</name>
<dbReference type="Gene3D" id="3.40.50.1110">
    <property type="entry name" value="SGNH hydrolase"/>
    <property type="match status" value="1"/>
</dbReference>
<evidence type="ECO:0000256" key="3">
    <source>
        <dbReference type="SAM" id="SignalP"/>
    </source>
</evidence>
<dbReference type="InterPro" id="IPR013830">
    <property type="entry name" value="SGNH_hydro"/>
</dbReference>
<dbReference type="CDD" id="cd01823">
    <property type="entry name" value="SEST_like"/>
    <property type="match status" value="1"/>
</dbReference>
<evidence type="ECO:0000313" key="5">
    <source>
        <dbReference type="EMBL" id="TDL41143.1"/>
    </source>
</evidence>
<feature type="chain" id="PRO_5020746316" evidence="3">
    <location>
        <begin position="31"/>
        <end position="289"/>
    </location>
</feature>
<dbReference type="PANTHER" id="PTHR37981:SF1">
    <property type="entry name" value="SGNH HYDROLASE-TYPE ESTERASE DOMAIN-CONTAINING PROTEIN"/>
    <property type="match status" value="1"/>
</dbReference>
<dbReference type="PANTHER" id="PTHR37981">
    <property type="entry name" value="LIPASE 2"/>
    <property type="match status" value="1"/>
</dbReference>
<sequence length="289" mass="29547">MRKSTARRISAAAAAAVGLLAGPAAIPAAAQEDEPLDYVAFGDSYTAGIGAGIPRLSLLYPIDPADPTPCYQASPGYVDVLDALDDIDLAVNAACAGWTAADVPFQVAIAADAGHLNSETDLVTVTAGANDVNFINALLACLTRSEAECRTAVDAAEAVATTVVPAALTTAYEAIEAEAENATIAALGYPHLFASEFAGGALVENIGIFNAGTDTLNKVIRNAAKSSGAVYVEVTDDFAGHGIGSSEPWINFNPADPTFGSNFHPTAEGYAKGYAAAVVEEVEIDELAH</sequence>
<keyword evidence="3" id="KW-0732">Signal</keyword>
<dbReference type="RefSeq" id="WP_133345483.1">
    <property type="nucleotide sequence ID" value="NZ_SMZQ01000001.1"/>
</dbReference>
<reference evidence="5 6" key="1">
    <citation type="submission" date="2019-03" db="EMBL/GenBank/DDBJ databases">
        <title>Genome Sequencing and Assembly of Various Microbes Isolated from Partially Reclaimed Soil and Acid Mine Drainage (AMD) Site.</title>
        <authorList>
            <person name="Steinbock B."/>
            <person name="Bechtold R."/>
            <person name="Sevigny J.L."/>
            <person name="Thomas D."/>
            <person name="Cuthill L.R."/>
            <person name="Aveiro Johannsen E.J."/>
            <person name="Thomas K."/>
            <person name="Ghosh A."/>
        </authorList>
    </citation>
    <scope>NUCLEOTIDE SEQUENCE [LARGE SCALE GENOMIC DNA]</scope>
    <source>
        <strain evidence="5 6">S-A1</strain>
    </source>
</reference>
<dbReference type="Proteomes" id="UP000294621">
    <property type="component" value="Unassembled WGS sequence"/>
</dbReference>
<feature type="signal peptide" evidence="3">
    <location>
        <begin position="1"/>
        <end position="30"/>
    </location>
</feature>
<organism evidence="5 6">
    <name type="scientific">Arthrobacter nitrophenolicus</name>
    <dbReference type="NCBI Taxonomy" id="683150"/>
    <lineage>
        <taxon>Bacteria</taxon>
        <taxon>Bacillati</taxon>
        <taxon>Actinomycetota</taxon>
        <taxon>Actinomycetes</taxon>
        <taxon>Micrococcales</taxon>
        <taxon>Micrococcaceae</taxon>
        <taxon>Arthrobacter</taxon>
    </lineage>
</organism>
<protein>
    <submittedName>
        <fullName evidence="5">SGNH/GDSL hydrolase family protein</fullName>
    </submittedName>
</protein>
<evidence type="ECO:0000256" key="1">
    <source>
        <dbReference type="PIRSR" id="PIRSR637460-1"/>
    </source>
</evidence>
<dbReference type="OrthoDB" id="5503950at2"/>
<keyword evidence="2" id="KW-1015">Disulfide bond</keyword>
<feature type="domain" description="SGNH hydrolase-type esterase" evidence="4">
    <location>
        <begin position="40"/>
        <end position="271"/>
    </location>
</feature>
<feature type="disulfide bond" evidence="2">
    <location>
        <begin position="141"/>
        <end position="149"/>
    </location>
</feature>